<dbReference type="RefSeq" id="XP_009540703.1">
    <property type="nucleotide sequence ID" value="XM_009542408.1"/>
</dbReference>
<organism evidence="2 3">
    <name type="scientific">Heterobasidion irregulare (strain TC 32-1)</name>
    <dbReference type="NCBI Taxonomy" id="747525"/>
    <lineage>
        <taxon>Eukaryota</taxon>
        <taxon>Fungi</taxon>
        <taxon>Dikarya</taxon>
        <taxon>Basidiomycota</taxon>
        <taxon>Agaricomycotina</taxon>
        <taxon>Agaricomycetes</taxon>
        <taxon>Russulales</taxon>
        <taxon>Bondarzewiaceae</taxon>
        <taxon>Heterobasidion</taxon>
        <taxon>Heterobasidion annosum species complex</taxon>
    </lineage>
</organism>
<dbReference type="HOGENOM" id="CLU_1678121_0_0_1"/>
<proteinExistence type="predicted"/>
<gene>
    <name evidence="2" type="ORF">HETIRDRAFT_437525</name>
</gene>
<feature type="compositionally biased region" description="Acidic residues" evidence="1">
    <location>
        <begin position="43"/>
        <end position="77"/>
    </location>
</feature>
<feature type="compositionally biased region" description="Acidic residues" evidence="1">
    <location>
        <begin position="99"/>
        <end position="113"/>
    </location>
</feature>
<protein>
    <submittedName>
        <fullName evidence="2">Uncharacterized protein</fullName>
    </submittedName>
</protein>
<accession>W4KMU9</accession>
<reference evidence="2 3" key="1">
    <citation type="journal article" date="2012" name="New Phytol.">
        <title>Insight into trade-off between wood decay and parasitism from the genome of a fungal forest pathogen.</title>
        <authorList>
            <person name="Olson A."/>
            <person name="Aerts A."/>
            <person name="Asiegbu F."/>
            <person name="Belbahri L."/>
            <person name="Bouzid O."/>
            <person name="Broberg A."/>
            <person name="Canback B."/>
            <person name="Coutinho P.M."/>
            <person name="Cullen D."/>
            <person name="Dalman K."/>
            <person name="Deflorio G."/>
            <person name="van Diepen L.T."/>
            <person name="Dunand C."/>
            <person name="Duplessis S."/>
            <person name="Durling M."/>
            <person name="Gonthier P."/>
            <person name="Grimwood J."/>
            <person name="Fossdal C.G."/>
            <person name="Hansson D."/>
            <person name="Henrissat B."/>
            <person name="Hietala A."/>
            <person name="Himmelstrand K."/>
            <person name="Hoffmeister D."/>
            <person name="Hogberg N."/>
            <person name="James T.Y."/>
            <person name="Karlsson M."/>
            <person name="Kohler A."/>
            <person name="Kues U."/>
            <person name="Lee Y.H."/>
            <person name="Lin Y.C."/>
            <person name="Lind M."/>
            <person name="Lindquist E."/>
            <person name="Lombard V."/>
            <person name="Lucas S."/>
            <person name="Lunden K."/>
            <person name="Morin E."/>
            <person name="Murat C."/>
            <person name="Park J."/>
            <person name="Raffaello T."/>
            <person name="Rouze P."/>
            <person name="Salamov A."/>
            <person name="Schmutz J."/>
            <person name="Solheim H."/>
            <person name="Stahlberg J."/>
            <person name="Velez H."/>
            <person name="de Vries R.P."/>
            <person name="Wiebenga A."/>
            <person name="Woodward S."/>
            <person name="Yakovlev I."/>
            <person name="Garbelotto M."/>
            <person name="Martin F."/>
            <person name="Grigoriev I.V."/>
            <person name="Stenlid J."/>
        </authorList>
    </citation>
    <scope>NUCLEOTIDE SEQUENCE [LARGE SCALE GENOMIC DNA]</scope>
    <source>
        <strain evidence="2 3">TC 32-1</strain>
    </source>
</reference>
<sequence>MSKAADTPPIEPVDSATLPAPGEVAEPAVGTNAEEPGLHPLGDEGEESDEYDDIENEEDEEAGGFEDDDEDGEEEDNSKEANDKGSLTALLLGGSQGGAEEEEEEDYEEDVEENVTAKGDGPKPTEGLASVGAKRGREESAEAPNGGAAQDAKKVKM</sequence>
<dbReference type="KEGG" id="hir:HETIRDRAFT_437525"/>
<dbReference type="InParanoid" id="W4KMU9"/>
<dbReference type="Proteomes" id="UP000030671">
    <property type="component" value="Unassembled WGS sequence"/>
</dbReference>
<evidence type="ECO:0000256" key="1">
    <source>
        <dbReference type="SAM" id="MobiDB-lite"/>
    </source>
</evidence>
<keyword evidence="3" id="KW-1185">Reference proteome</keyword>
<evidence type="ECO:0000313" key="3">
    <source>
        <dbReference type="Proteomes" id="UP000030671"/>
    </source>
</evidence>
<dbReference type="AlphaFoldDB" id="W4KMU9"/>
<dbReference type="EMBL" id="KI925454">
    <property type="protein sequence ID" value="ETW86705.1"/>
    <property type="molecule type" value="Genomic_DNA"/>
</dbReference>
<feature type="region of interest" description="Disordered" evidence="1">
    <location>
        <begin position="1"/>
        <end position="157"/>
    </location>
</feature>
<name>W4KMU9_HETIT</name>
<dbReference type="GeneID" id="20674959"/>
<evidence type="ECO:0000313" key="2">
    <source>
        <dbReference type="EMBL" id="ETW86705.1"/>
    </source>
</evidence>